<dbReference type="PANTHER" id="PTHR43236">
    <property type="entry name" value="ANTITOXIN HIGA1"/>
    <property type="match status" value="1"/>
</dbReference>
<keyword evidence="4" id="KW-1185">Reference proteome</keyword>
<evidence type="ECO:0000313" key="4">
    <source>
        <dbReference type="Proteomes" id="UP001491088"/>
    </source>
</evidence>
<organism evidence="3 4">
    <name type="scientific">Polaribacter marinaquae</name>
    <dbReference type="NCBI Taxonomy" id="1642819"/>
    <lineage>
        <taxon>Bacteria</taxon>
        <taxon>Pseudomonadati</taxon>
        <taxon>Bacteroidota</taxon>
        <taxon>Flavobacteriia</taxon>
        <taxon>Flavobacteriales</taxon>
        <taxon>Flavobacteriaceae</taxon>
    </lineage>
</organism>
<keyword evidence="1" id="KW-1133">Transmembrane helix</keyword>
<keyword evidence="1" id="KW-0812">Transmembrane</keyword>
<evidence type="ECO:0000256" key="1">
    <source>
        <dbReference type="SAM" id="Phobius"/>
    </source>
</evidence>
<sequence length="268" mass="31336">MMNNKGSRKAKELLEEIGLYDITDMPMDLFVSALGATLIEEPLKNSDGKIIRGNTKTLIKINSEILYEEKKRFTIAHEVGHYLLHDKLDLAVHNENSNTLNWFKNIEHQAKKGIQEYEANDFASELLMPESVFRKFIEHKPFSPSLIKEISNRFKTSLTSVVYRLITLDVFPLLVVFISDGIVRYWRKSPDLKGWLKDVTKLSPPEDSVAKEYIDADYEFIYKGDDKAQEIERSTWFKIYEDQEDSDFMEYCIPTKQYKTIISIIWEE</sequence>
<dbReference type="PANTHER" id="PTHR43236:SF1">
    <property type="entry name" value="BLL7220 PROTEIN"/>
    <property type="match status" value="1"/>
</dbReference>
<reference evidence="3 4" key="1">
    <citation type="submission" date="2024-03" db="EMBL/GenBank/DDBJ databases">
        <authorList>
            <person name="Cao K."/>
        </authorList>
    </citation>
    <scope>NUCLEOTIDE SEQUENCE [LARGE SCALE GENOMIC DNA]</scope>
    <source>
        <strain evidence="3 4">MCCC 1K00696</strain>
    </source>
</reference>
<dbReference type="Proteomes" id="UP001491088">
    <property type="component" value="Chromosome"/>
</dbReference>
<accession>A0ABZ2TVY5</accession>
<gene>
    <name evidence="3" type="ORF">WG950_05805</name>
</gene>
<feature type="transmembrane region" description="Helical" evidence="1">
    <location>
        <begin position="161"/>
        <end position="183"/>
    </location>
</feature>
<dbReference type="EMBL" id="CP150496">
    <property type="protein sequence ID" value="WYW56769.1"/>
    <property type="molecule type" value="Genomic_DNA"/>
</dbReference>
<protein>
    <submittedName>
        <fullName evidence="3">ImmA/IrrE family metallo-endopeptidase</fullName>
    </submittedName>
</protein>
<proteinExistence type="predicted"/>
<evidence type="ECO:0000313" key="3">
    <source>
        <dbReference type="EMBL" id="WYW56769.1"/>
    </source>
</evidence>
<dbReference type="Pfam" id="PF06114">
    <property type="entry name" value="Peptidase_M78"/>
    <property type="match status" value="1"/>
</dbReference>
<evidence type="ECO:0000259" key="2">
    <source>
        <dbReference type="Pfam" id="PF06114"/>
    </source>
</evidence>
<dbReference type="RefSeq" id="WP_340934794.1">
    <property type="nucleotide sequence ID" value="NZ_CP150496.1"/>
</dbReference>
<name>A0ABZ2TVY5_9FLAO</name>
<dbReference type="InterPro" id="IPR010359">
    <property type="entry name" value="IrrE_HExxH"/>
</dbReference>
<dbReference type="InterPro" id="IPR052345">
    <property type="entry name" value="Rad_response_metalloprotease"/>
</dbReference>
<feature type="domain" description="IrrE N-terminal-like" evidence="2">
    <location>
        <begin position="33"/>
        <end position="165"/>
    </location>
</feature>
<dbReference type="Gene3D" id="1.10.10.2910">
    <property type="match status" value="1"/>
</dbReference>
<keyword evidence="1" id="KW-0472">Membrane</keyword>